<dbReference type="InterPro" id="IPR014729">
    <property type="entry name" value="Rossmann-like_a/b/a_fold"/>
</dbReference>
<evidence type="ECO:0000313" key="9">
    <source>
        <dbReference type="EMBL" id="PQJ62101.1"/>
    </source>
</evidence>
<evidence type="ECO:0000256" key="7">
    <source>
        <dbReference type="RuleBase" id="RU367151"/>
    </source>
</evidence>
<dbReference type="Gene3D" id="3.40.50.620">
    <property type="entry name" value="HUPs"/>
    <property type="match status" value="1"/>
</dbReference>
<feature type="domain" description="Photolyase/cryptochrome alpha/beta" evidence="8">
    <location>
        <begin position="3"/>
        <end position="138"/>
    </location>
</feature>
<dbReference type="GO" id="GO:0071949">
    <property type="term" value="F:FAD binding"/>
    <property type="evidence" value="ECO:0007669"/>
    <property type="project" value="TreeGrafter"/>
</dbReference>
<dbReference type="Gene3D" id="1.10.579.10">
    <property type="entry name" value="DNA Cyclobutane Dipyrimidine Photolyase, subunit A, domain 3"/>
    <property type="match status" value="1"/>
</dbReference>
<dbReference type="InterPro" id="IPR036155">
    <property type="entry name" value="Crypto/Photolyase_N_sf"/>
</dbReference>
<organism evidence="9 10">
    <name type="scientific">Photobacterium angustum</name>
    <dbReference type="NCBI Taxonomy" id="661"/>
    <lineage>
        <taxon>Bacteria</taxon>
        <taxon>Pseudomonadati</taxon>
        <taxon>Pseudomonadota</taxon>
        <taxon>Gammaproteobacteria</taxon>
        <taxon>Vibrionales</taxon>
        <taxon>Vibrionaceae</taxon>
        <taxon>Photobacterium</taxon>
    </lineage>
</organism>
<dbReference type="InterPro" id="IPR006050">
    <property type="entry name" value="DNA_photolyase_N"/>
</dbReference>
<dbReference type="EMBL" id="MSCJ01000003">
    <property type="protein sequence ID" value="PQJ62101.1"/>
    <property type="molecule type" value="Genomic_DNA"/>
</dbReference>
<comment type="caution">
    <text evidence="9">The sequence shown here is derived from an EMBL/GenBank/DDBJ whole genome shotgun (WGS) entry which is preliminary data.</text>
</comment>
<comment type="cofactor">
    <cofactor evidence="6 7">
        <name>FAD</name>
        <dbReference type="ChEBI" id="CHEBI:57692"/>
    </cofactor>
    <text evidence="6 7">Binds 1 FAD per subunit.</text>
</comment>
<evidence type="ECO:0000256" key="5">
    <source>
        <dbReference type="ARBA" id="ARBA00022991"/>
    </source>
</evidence>
<name>A0A2S7VKT1_PHOAN</name>
<dbReference type="SUPFAM" id="SSF48173">
    <property type="entry name" value="Cryptochrome/photolyase FAD-binding domain"/>
    <property type="match status" value="1"/>
</dbReference>
<dbReference type="GO" id="GO:0003677">
    <property type="term" value="F:DNA binding"/>
    <property type="evidence" value="ECO:0007669"/>
    <property type="project" value="TreeGrafter"/>
</dbReference>
<keyword evidence="9" id="KW-0456">Lyase</keyword>
<evidence type="ECO:0000313" key="10">
    <source>
        <dbReference type="Proteomes" id="UP000238730"/>
    </source>
</evidence>
<keyword evidence="3 6" id="KW-0285">Flavoprotein</keyword>
<feature type="binding site" evidence="6">
    <location>
        <position position="225"/>
    </location>
    <ligand>
        <name>FAD</name>
        <dbReference type="ChEBI" id="CHEBI:57692"/>
    </ligand>
</feature>
<dbReference type="Gene3D" id="1.25.40.80">
    <property type="match status" value="1"/>
</dbReference>
<dbReference type="PANTHER" id="PTHR11455:SF22">
    <property type="entry name" value="CRYPTOCHROME DASH"/>
    <property type="match status" value="1"/>
</dbReference>
<evidence type="ECO:0000256" key="3">
    <source>
        <dbReference type="ARBA" id="ARBA00022630"/>
    </source>
</evidence>
<dbReference type="OrthoDB" id="9772484at2"/>
<accession>A0A2S7VKT1</accession>
<dbReference type="PRINTS" id="PR00147">
    <property type="entry name" value="DNAPHOTLYASE"/>
</dbReference>
<dbReference type="InterPro" id="IPR014133">
    <property type="entry name" value="Cry_DASH"/>
</dbReference>
<proteinExistence type="inferred from homology"/>
<dbReference type="Pfam" id="PF00875">
    <property type="entry name" value="DNA_photolyase"/>
    <property type="match status" value="1"/>
</dbReference>
<dbReference type="Proteomes" id="UP000238730">
    <property type="component" value="Unassembled WGS sequence"/>
</dbReference>
<dbReference type="GO" id="GO:0000719">
    <property type="term" value="P:photoreactive repair"/>
    <property type="evidence" value="ECO:0007669"/>
    <property type="project" value="TreeGrafter"/>
</dbReference>
<dbReference type="SUPFAM" id="SSF52425">
    <property type="entry name" value="Cryptochrome/photolyase, N-terminal domain"/>
    <property type="match status" value="1"/>
</dbReference>
<dbReference type="AlphaFoldDB" id="A0A2S7VKT1"/>
<dbReference type="InterPro" id="IPR002081">
    <property type="entry name" value="Cryptochrome/DNA_photolyase_1"/>
</dbReference>
<protein>
    <recommendedName>
        <fullName evidence="2 7">Cryptochrome DASH</fullName>
    </recommendedName>
</protein>
<comment type="similarity">
    <text evidence="1 7">Belongs to the DNA photolyase class-1 family.</text>
</comment>
<dbReference type="NCBIfam" id="TIGR02765">
    <property type="entry name" value="crypto_DASH"/>
    <property type="match status" value="1"/>
</dbReference>
<dbReference type="InterPro" id="IPR036134">
    <property type="entry name" value="Crypto/Photolyase_FAD-like_sf"/>
</dbReference>
<dbReference type="RefSeq" id="WP_105061931.1">
    <property type="nucleotide sequence ID" value="NZ_MSCJ01000003.1"/>
</dbReference>
<comment type="function">
    <text evidence="7">May have a photoreceptor function.</text>
</comment>
<evidence type="ECO:0000256" key="1">
    <source>
        <dbReference type="ARBA" id="ARBA00005862"/>
    </source>
</evidence>
<comment type="cofactor">
    <cofactor evidence="7">
        <name>(6R)-5,10-methylene-5,6,7,8-tetrahydrofolate</name>
        <dbReference type="ChEBI" id="CHEBI:15636"/>
    </cofactor>
    <text evidence="7">Binds 1 5,10-methenyltetrahydrofolate (MTHF) per subunit.</text>
</comment>
<dbReference type="PANTHER" id="PTHR11455">
    <property type="entry name" value="CRYPTOCHROME"/>
    <property type="match status" value="1"/>
</dbReference>
<keyword evidence="4 6" id="KW-0274">FAD</keyword>
<keyword evidence="5 7" id="KW-0157">Chromophore</keyword>
<gene>
    <name evidence="9" type="ORF">BTO08_17805</name>
</gene>
<evidence type="ECO:0000259" key="8">
    <source>
        <dbReference type="PROSITE" id="PS51645"/>
    </source>
</evidence>
<dbReference type="Pfam" id="PF03441">
    <property type="entry name" value="FAD_binding_7"/>
    <property type="match status" value="1"/>
</dbReference>
<evidence type="ECO:0000256" key="6">
    <source>
        <dbReference type="PIRSR" id="PIRSR602081-1"/>
    </source>
</evidence>
<evidence type="ECO:0000256" key="2">
    <source>
        <dbReference type="ARBA" id="ARBA00017881"/>
    </source>
</evidence>
<dbReference type="PROSITE" id="PS51645">
    <property type="entry name" value="PHR_CRY_ALPHA_BETA"/>
    <property type="match status" value="1"/>
</dbReference>
<dbReference type="InterPro" id="IPR005101">
    <property type="entry name" value="Cryptochr/Photolyase_FAD-bd"/>
</dbReference>
<sequence length="443" mass="52508">MAVKALYWFTNDLRLHDNPILHQAYEHCDNLLCVYFMEPQKQQFNRYQLVSVGEIRHRFLLQALQALQSNLATLGQRLLVMQADPMVSMPVLIEQYGINLIYRSRHCGWYEQQQWRYLKQCYPHLRFVEVDTHTLYSQDQLPFPLSDMPKSYSKFRKQIEQNVTVSSPLLVPDYLPPQPNVFCSEYLDIRHVHISDNDQVEWHGGENVALMHLQQYFSSRLPSSYKETRNAIEGWDNSTKFSPWLACGALSAKMIMATLLDYEKYKEKNSSTYWIFFELLWREFFQWHAHAVGRDLYRFSGVQNKRLLNSFYPIRFKQWCEGSTPYPIVNAFMKQLNQTGYMSNRGRQIVASCLVNELSVDWRYGAAYFEQQLIDHDVAANWGNWQYIAGVGTDSREKRWFDLEKQTRLFDPNQHFIRYWRGDENLNALDSVNIDDWPMSGRG</sequence>
<evidence type="ECO:0000256" key="4">
    <source>
        <dbReference type="ARBA" id="ARBA00022827"/>
    </source>
</evidence>
<reference evidence="9 10" key="1">
    <citation type="submission" date="2016-12" db="EMBL/GenBank/DDBJ databases">
        <title>Diversity of luminous bacteria.</title>
        <authorList>
            <person name="Yoshizawa S."/>
            <person name="Kogure K."/>
        </authorList>
    </citation>
    <scope>NUCLEOTIDE SEQUENCE [LARGE SCALE GENOMIC DNA]</scope>
    <source>
        <strain evidence="9 10">LC1-200</strain>
    </source>
</reference>
<dbReference type="GO" id="GO:0003913">
    <property type="term" value="F:DNA photolyase activity"/>
    <property type="evidence" value="ECO:0007669"/>
    <property type="project" value="InterPro"/>
</dbReference>
<feature type="binding site" evidence="6">
    <location>
        <begin position="375"/>
        <end position="377"/>
    </location>
    <ligand>
        <name>FAD</name>
        <dbReference type="ChEBI" id="CHEBI:57692"/>
    </ligand>
</feature>
<feature type="binding site" evidence="6">
    <location>
        <begin position="238"/>
        <end position="242"/>
    </location>
    <ligand>
        <name>FAD</name>
        <dbReference type="ChEBI" id="CHEBI:57692"/>
    </ligand>
</feature>